<evidence type="ECO:0000313" key="1">
    <source>
        <dbReference type="EMBL" id="EFK55117.1"/>
    </source>
</evidence>
<dbReference type="Proteomes" id="UP000004208">
    <property type="component" value="Unassembled WGS sequence"/>
</dbReference>
<protein>
    <submittedName>
        <fullName evidence="1">Uncharacterized protein</fullName>
    </submittedName>
</protein>
<organism evidence="1 2">
    <name type="scientific">Corynebacterium genitalium ATCC 33030</name>
    <dbReference type="NCBI Taxonomy" id="585529"/>
    <lineage>
        <taxon>Bacteria</taxon>
        <taxon>Bacillati</taxon>
        <taxon>Actinomycetota</taxon>
        <taxon>Actinomycetes</taxon>
        <taxon>Mycobacteriales</taxon>
        <taxon>Corynebacteriaceae</taxon>
        <taxon>Corynebacterium</taxon>
    </lineage>
</organism>
<dbReference type="AlphaFoldDB" id="D7WB86"/>
<gene>
    <name evidence="1" type="ORF">HMPREF0291_10375</name>
</gene>
<sequence length="39" mass="4117">MNALNPIEQAQLAINQFLGGLIHEASSTSSQIALSLGMF</sequence>
<comment type="caution">
    <text evidence="1">The sequence shown here is derived from an EMBL/GenBank/DDBJ whole genome shotgun (WGS) entry which is preliminary data.</text>
</comment>
<accession>D7WB86</accession>
<name>D7WB86_9CORY</name>
<dbReference type="HOGENOM" id="CLU_3308145_0_0_11"/>
<keyword evidence="2" id="KW-1185">Reference proteome</keyword>
<proteinExistence type="predicted"/>
<reference evidence="1" key="1">
    <citation type="submission" date="2010-06" db="EMBL/GenBank/DDBJ databases">
        <authorList>
            <person name="Muzny D."/>
            <person name="Qin X."/>
            <person name="Buhay C."/>
            <person name="Dugan-Rocha S."/>
            <person name="Ding Y."/>
            <person name="Chen G."/>
            <person name="Hawes A."/>
            <person name="Holder M."/>
            <person name="Jhangiani S."/>
            <person name="Johnson A."/>
            <person name="Khan Z."/>
            <person name="Li Z."/>
            <person name="Liu W."/>
            <person name="Liu X."/>
            <person name="Perez L."/>
            <person name="Shen H."/>
            <person name="Wang Q."/>
            <person name="Watt J."/>
            <person name="Xi L."/>
            <person name="Xin Y."/>
            <person name="Zhou J."/>
            <person name="Deng J."/>
            <person name="Jiang H."/>
            <person name="Liu Y."/>
            <person name="Qu J."/>
            <person name="Song X.-Z."/>
            <person name="Zhang L."/>
            <person name="Villasana D."/>
            <person name="Johnson A."/>
            <person name="Liu J."/>
            <person name="Liyanage D."/>
            <person name="Lorensuhewa L."/>
            <person name="Robinson T."/>
            <person name="Song A."/>
            <person name="Song B.-B."/>
            <person name="Dinh H."/>
            <person name="Thornton R."/>
            <person name="Coyle M."/>
            <person name="Francisco L."/>
            <person name="Jackson L."/>
            <person name="Javaid M."/>
            <person name="Korchina V."/>
            <person name="Kovar C."/>
            <person name="Mata R."/>
            <person name="Mathew T."/>
            <person name="Ngo R."/>
            <person name="Nguyen L."/>
            <person name="Nguyen N."/>
            <person name="Okwuonu G."/>
            <person name="Ongeri F."/>
            <person name="Pham C."/>
            <person name="Simmons D."/>
            <person name="Wilczek-Boney K."/>
            <person name="Hale W."/>
            <person name="Jakkamsetti A."/>
            <person name="Pham P."/>
            <person name="Ruth R."/>
            <person name="San Lucas F."/>
            <person name="Warren J."/>
            <person name="Zhang J."/>
            <person name="Zhao Z."/>
            <person name="Zhou C."/>
            <person name="Zhu D."/>
            <person name="Lee S."/>
            <person name="Bess C."/>
            <person name="Blankenburg K."/>
            <person name="Forbes L."/>
            <person name="Fu Q."/>
            <person name="Gubbala S."/>
            <person name="Hirani K."/>
            <person name="Jayaseelan J.C."/>
            <person name="Lara F."/>
            <person name="Munidasa M."/>
            <person name="Palculict T."/>
            <person name="Patil S."/>
            <person name="Pu L.-L."/>
            <person name="Saada N."/>
            <person name="Tang L."/>
            <person name="Weissenberger G."/>
            <person name="Zhu Y."/>
            <person name="Hemphill L."/>
            <person name="Shang Y."/>
            <person name="Youmans B."/>
            <person name="Ayvaz T."/>
            <person name="Ross M."/>
            <person name="Santibanez J."/>
            <person name="Aqrawi P."/>
            <person name="Gross S."/>
            <person name="Joshi V."/>
            <person name="Fowler G."/>
            <person name="Nazareth L."/>
            <person name="Reid J."/>
            <person name="Worley K."/>
            <person name="Petrosino J."/>
            <person name="Highlander S."/>
            <person name="Gibbs R."/>
        </authorList>
    </citation>
    <scope>NUCLEOTIDE SEQUENCE [LARGE SCALE GENOMIC DNA]</scope>
    <source>
        <strain evidence="1">ATCC 33030</strain>
    </source>
</reference>
<evidence type="ECO:0000313" key="2">
    <source>
        <dbReference type="Proteomes" id="UP000004208"/>
    </source>
</evidence>
<dbReference type="EMBL" id="ACLJ02000001">
    <property type="protein sequence ID" value="EFK55117.1"/>
    <property type="molecule type" value="Genomic_DNA"/>
</dbReference>